<dbReference type="RefSeq" id="WP_078694270.1">
    <property type="nucleotide sequence ID" value="NZ_FUWX01000013.1"/>
</dbReference>
<dbReference type="Pfam" id="PF12146">
    <property type="entry name" value="Hydrolase_4"/>
    <property type="match status" value="1"/>
</dbReference>
<dbReference type="STRING" id="180163.SAMN02745174_01809"/>
<protein>
    <submittedName>
        <fullName evidence="2">Lysophospholipase, alpha-beta hydrolase superfamily</fullName>
    </submittedName>
</protein>
<dbReference type="Gene3D" id="3.40.50.1820">
    <property type="entry name" value="alpha/beta hydrolase"/>
    <property type="match status" value="1"/>
</dbReference>
<evidence type="ECO:0000313" key="3">
    <source>
        <dbReference type="Proteomes" id="UP000191153"/>
    </source>
</evidence>
<reference evidence="2 3" key="1">
    <citation type="submission" date="2017-02" db="EMBL/GenBank/DDBJ databases">
        <authorList>
            <person name="Peterson S.W."/>
        </authorList>
    </citation>
    <scope>NUCLEOTIDE SEQUENCE [LARGE SCALE GENOMIC DNA]</scope>
    <source>
        <strain evidence="2 3">ATCC 700028</strain>
    </source>
</reference>
<dbReference type="InterPro" id="IPR051044">
    <property type="entry name" value="MAG_DAG_Lipase"/>
</dbReference>
<keyword evidence="3" id="KW-1185">Reference proteome</keyword>
<dbReference type="PANTHER" id="PTHR11614">
    <property type="entry name" value="PHOSPHOLIPASE-RELATED"/>
    <property type="match status" value="1"/>
</dbReference>
<evidence type="ECO:0000313" key="2">
    <source>
        <dbReference type="EMBL" id="SJZ87433.1"/>
    </source>
</evidence>
<dbReference type="OrthoDB" id="9806902at2"/>
<dbReference type="EMBL" id="FUWX01000013">
    <property type="protein sequence ID" value="SJZ87433.1"/>
    <property type="molecule type" value="Genomic_DNA"/>
</dbReference>
<dbReference type="SUPFAM" id="SSF53474">
    <property type="entry name" value="alpha/beta-Hydrolases"/>
    <property type="match status" value="1"/>
</dbReference>
<accession>A0A1T4P7B1</accession>
<dbReference type="GO" id="GO:0016787">
    <property type="term" value="F:hydrolase activity"/>
    <property type="evidence" value="ECO:0007669"/>
    <property type="project" value="UniProtKB-KW"/>
</dbReference>
<dbReference type="InterPro" id="IPR029058">
    <property type="entry name" value="AB_hydrolase_fold"/>
</dbReference>
<organism evidence="2 3">
    <name type="scientific">Cetobacterium ceti</name>
    <dbReference type="NCBI Taxonomy" id="180163"/>
    <lineage>
        <taxon>Bacteria</taxon>
        <taxon>Fusobacteriati</taxon>
        <taxon>Fusobacteriota</taxon>
        <taxon>Fusobacteriia</taxon>
        <taxon>Fusobacteriales</taxon>
        <taxon>Fusobacteriaceae</taxon>
        <taxon>Cetobacterium</taxon>
    </lineage>
</organism>
<evidence type="ECO:0000259" key="1">
    <source>
        <dbReference type="Pfam" id="PF12146"/>
    </source>
</evidence>
<dbReference type="AlphaFoldDB" id="A0A1T4P7B1"/>
<dbReference type="InterPro" id="IPR022742">
    <property type="entry name" value="Hydrolase_4"/>
</dbReference>
<gene>
    <name evidence="2" type="ORF">SAMN02745174_01809</name>
</gene>
<keyword evidence="2" id="KW-0378">Hydrolase</keyword>
<name>A0A1T4P7B1_9FUSO</name>
<proteinExistence type="predicted"/>
<dbReference type="Proteomes" id="UP000191153">
    <property type="component" value="Unassembled WGS sequence"/>
</dbReference>
<sequence length="279" mass="32648">MDYKIIYDEKLPLKGIIQIIHGMSEYSMRYLDFSEYLNSKGYGVVLSDHLNHGENAYKNNTLGYFEDSFEVLVKNQMAITEDLREKYPSIPIYILGHSMGSFIGQEHMKHMSYIVNKYIFIGSCGERKLVVSLGKYFFKLLSIFIKKPKIIFNKILFFKFKKDYSWLITDKIALKEYLDSSLCGFPYVPTFYYNFLDFLSNLYKKESFSQVRKNIPLLIISGEKDPIGLYGKGVKNLCNFYENLNFTRVVLKLYSDEGHEILNGLKKKEVYDKICNFLG</sequence>
<feature type="domain" description="Serine aminopeptidase S33" evidence="1">
    <location>
        <begin position="14"/>
        <end position="263"/>
    </location>
</feature>